<name>A0ABC8UMY9_9AQUA</name>
<dbReference type="PANTHER" id="PTHR33052">
    <property type="entry name" value="DUF4228 DOMAIN PROTEIN-RELATED"/>
    <property type="match status" value="1"/>
</dbReference>
<keyword evidence="4" id="KW-1185">Reference proteome</keyword>
<comment type="caution">
    <text evidence="2">The sequence shown here is derived from an EMBL/GenBank/DDBJ whole genome shotgun (WGS) entry which is preliminary data.</text>
</comment>
<dbReference type="EMBL" id="CAUOFW020008326">
    <property type="protein sequence ID" value="CAK9182385.1"/>
    <property type="molecule type" value="Genomic_DNA"/>
</dbReference>
<dbReference type="EMBL" id="CAUOFW020008324">
    <property type="protein sequence ID" value="CAK9182363.1"/>
    <property type="molecule type" value="Genomic_DNA"/>
</dbReference>
<dbReference type="AlphaFoldDB" id="A0ABC8UMY9"/>
<evidence type="ECO:0000313" key="4">
    <source>
        <dbReference type="Proteomes" id="UP001642360"/>
    </source>
</evidence>
<gene>
    <name evidence="2" type="ORF">ILEXP_LOCUS52506</name>
    <name evidence="3" type="ORF">ILEXP_LOCUS52528</name>
</gene>
<feature type="region of interest" description="Disordered" evidence="1">
    <location>
        <begin position="107"/>
        <end position="141"/>
    </location>
</feature>
<evidence type="ECO:0008006" key="5">
    <source>
        <dbReference type="Google" id="ProtNLM"/>
    </source>
</evidence>
<reference evidence="2 4" key="1">
    <citation type="submission" date="2024-02" db="EMBL/GenBank/DDBJ databases">
        <authorList>
            <person name="Vignale AGUSTIN F."/>
            <person name="Sosa J E."/>
            <person name="Modenutti C."/>
        </authorList>
    </citation>
    <scope>NUCLEOTIDE SEQUENCE [LARGE SCALE GENOMIC DNA]</scope>
</reference>
<evidence type="ECO:0000313" key="3">
    <source>
        <dbReference type="EMBL" id="CAK9182385.1"/>
    </source>
</evidence>
<evidence type="ECO:0000313" key="2">
    <source>
        <dbReference type="EMBL" id="CAK9182363.1"/>
    </source>
</evidence>
<proteinExistence type="predicted"/>
<evidence type="ECO:0000256" key="1">
    <source>
        <dbReference type="SAM" id="MobiDB-lite"/>
    </source>
</evidence>
<dbReference type="Pfam" id="PF14009">
    <property type="entry name" value="PADRE"/>
    <property type="match status" value="1"/>
</dbReference>
<organism evidence="2 4">
    <name type="scientific">Ilex paraguariensis</name>
    <name type="common">yerba mate</name>
    <dbReference type="NCBI Taxonomy" id="185542"/>
    <lineage>
        <taxon>Eukaryota</taxon>
        <taxon>Viridiplantae</taxon>
        <taxon>Streptophyta</taxon>
        <taxon>Embryophyta</taxon>
        <taxon>Tracheophyta</taxon>
        <taxon>Spermatophyta</taxon>
        <taxon>Magnoliopsida</taxon>
        <taxon>eudicotyledons</taxon>
        <taxon>Gunneridae</taxon>
        <taxon>Pentapetalae</taxon>
        <taxon>asterids</taxon>
        <taxon>campanulids</taxon>
        <taxon>Aquifoliales</taxon>
        <taxon>Aquifoliaceae</taxon>
        <taxon>Ilex</taxon>
    </lineage>
</organism>
<accession>A0ABC8UMY9</accession>
<sequence>MGCCWSCKSSSAFNTIRVVHLNGYVEDFEHPVTVSEVTGKPPKHFVITQAELLSTGTKPLRPDAILEPGHIYFLLPYSTFQSNVSPMELAPLARKLTAIAKSSRSNTNSARVNISSSPHGLSPIWGSPASSPSRFSDQCKGVEPEWGVTGYGLQKSSKSRSWKPLLATIRERSFNRRSESDLQEKNSDNMK</sequence>
<protein>
    <recommendedName>
        <fullName evidence="5">DUF4228 domain-containing protein</fullName>
    </recommendedName>
</protein>
<dbReference type="InterPro" id="IPR025322">
    <property type="entry name" value="PADRE_dom"/>
</dbReference>
<dbReference type="Proteomes" id="UP001642360">
    <property type="component" value="Unassembled WGS sequence"/>
</dbReference>
<feature type="compositionally biased region" description="Polar residues" evidence="1">
    <location>
        <begin position="107"/>
        <end position="119"/>
    </location>
</feature>